<reference evidence="2" key="1">
    <citation type="journal article" date="2011" name="Nat. Commun.">
        <title>Effector diversification within compartments of the Leptosphaeria maculans genome affected by Repeat-Induced Point mutations.</title>
        <authorList>
            <person name="Rouxel T."/>
            <person name="Grandaubert J."/>
            <person name="Hane J.K."/>
            <person name="Hoede C."/>
            <person name="van de Wouw A.P."/>
            <person name="Couloux A."/>
            <person name="Dominguez V."/>
            <person name="Anthouard V."/>
            <person name="Bally P."/>
            <person name="Bourras S."/>
            <person name="Cozijnsen A.J."/>
            <person name="Ciuffetti L.M."/>
            <person name="Degrave A."/>
            <person name="Dilmaghani A."/>
            <person name="Duret L."/>
            <person name="Fudal I."/>
            <person name="Goodwin S.B."/>
            <person name="Gout L."/>
            <person name="Glaser N."/>
            <person name="Linglin J."/>
            <person name="Kema G.H.J."/>
            <person name="Lapalu N."/>
            <person name="Lawrence C.B."/>
            <person name="May K."/>
            <person name="Meyer M."/>
            <person name="Ollivier B."/>
            <person name="Poulain J."/>
            <person name="Schoch C.L."/>
            <person name="Simon A."/>
            <person name="Spatafora J.W."/>
            <person name="Stachowiak A."/>
            <person name="Turgeon B.G."/>
            <person name="Tyler B.M."/>
            <person name="Vincent D."/>
            <person name="Weissenbach J."/>
            <person name="Amselem J."/>
            <person name="Quesneville H."/>
            <person name="Oliver R.P."/>
            <person name="Wincker P."/>
            <person name="Balesdent M.-H."/>
            <person name="Howlett B.J."/>
        </authorList>
    </citation>
    <scope>NUCLEOTIDE SEQUENCE [LARGE SCALE GENOMIC DNA]</scope>
    <source>
        <strain evidence="2">JN3 / isolate v23.1.3 / race Av1-4-5-6-7-8</strain>
    </source>
</reference>
<dbReference type="InParanoid" id="E4ZQ39"/>
<proteinExistence type="predicted"/>
<accession>E4ZQ39</accession>
<protein>
    <submittedName>
        <fullName evidence="1">Predicted protein</fullName>
    </submittedName>
</protein>
<evidence type="ECO:0000313" key="2">
    <source>
        <dbReference type="Proteomes" id="UP000002668"/>
    </source>
</evidence>
<dbReference type="EMBL" id="FP929114">
    <property type="protein sequence ID" value="CBX89949.1"/>
    <property type="molecule type" value="Genomic_DNA"/>
</dbReference>
<gene>
    <name evidence="1" type="ORF">LEMA_uP124390.1</name>
</gene>
<keyword evidence="2" id="KW-1185">Reference proteome</keyword>
<dbReference type="VEuPathDB" id="FungiDB:LEMA_uP124390.1"/>
<sequence>MVYSKMRGSLEVSTRVRCRSLELASLPPPSPFANDTSVSSV</sequence>
<dbReference type="Proteomes" id="UP000002668">
    <property type="component" value="Genome"/>
</dbReference>
<dbReference type="AlphaFoldDB" id="E4ZQ39"/>
<dbReference type="HOGENOM" id="CLU_3279631_0_0_1"/>
<name>E4ZQ39_LEPMJ</name>
<organism evidence="2">
    <name type="scientific">Leptosphaeria maculans (strain JN3 / isolate v23.1.3 / race Av1-4-5-6-7-8)</name>
    <name type="common">Blackleg fungus</name>
    <name type="synonym">Phoma lingam</name>
    <dbReference type="NCBI Taxonomy" id="985895"/>
    <lineage>
        <taxon>Eukaryota</taxon>
        <taxon>Fungi</taxon>
        <taxon>Dikarya</taxon>
        <taxon>Ascomycota</taxon>
        <taxon>Pezizomycotina</taxon>
        <taxon>Dothideomycetes</taxon>
        <taxon>Pleosporomycetidae</taxon>
        <taxon>Pleosporales</taxon>
        <taxon>Pleosporineae</taxon>
        <taxon>Leptosphaeriaceae</taxon>
        <taxon>Plenodomus</taxon>
        <taxon>Plenodomus lingam/Leptosphaeria maculans species complex</taxon>
    </lineage>
</organism>
<evidence type="ECO:0000313" key="1">
    <source>
        <dbReference type="EMBL" id="CBX89949.1"/>
    </source>
</evidence>